<dbReference type="EMBL" id="NWMW01000001">
    <property type="protein sequence ID" value="PCD03832.1"/>
    <property type="molecule type" value="Genomic_DNA"/>
</dbReference>
<keyword evidence="4" id="KW-1185">Reference proteome</keyword>
<evidence type="ECO:0000313" key="4">
    <source>
        <dbReference type="Proteomes" id="UP000218366"/>
    </source>
</evidence>
<reference evidence="3 4" key="1">
    <citation type="submission" date="2017-09" db="EMBL/GenBank/DDBJ databases">
        <title>Sphingomonas spermidinifaciens 9NM-10, whole genome shotgun sequence.</title>
        <authorList>
            <person name="Feng G."/>
            <person name="Zhu H."/>
        </authorList>
    </citation>
    <scope>NUCLEOTIDE SEQUENCE [LARGE SCALE GENOMIC DNA]</scope>
    <source>
        <strain evidence="3 4">9NM-10</strain>
    </source>
</reference>
<proteinExistence type="predicted"/>
<evidence type="ECO:0000256" key="1">
    <source>
        <dbReference type="SAM" id="MobiDB-lite"/>
    </source>
</evidence>
<feature type="domain" description="DUF64370" evidence="2">
    <location>
        <begin position="3"/>
        <end position="75"/>
    </location>
</feature>
<dbReference type="AlphaFoldDB" id="A0A2A4B7A0"/>
<feature type="region of interest" description="Disordered" evidence="1">
    <location>
        <begin position="66"/>
        <end position="93"/>
    </location>
</feature>
<evidence type="ECO:0000313" key="3">
    <source>
        <dbReference type="EMBL" id="PCD03832.1"/>
    </source>
</evidence>
<name>A0A2A4B7A0_9SPHN</name>
<dbReference type="InterPro" id="IPR045496">
    <property type="entry name" value="DUF6437"/>
</dbReference>
<dbReference type="Proteomes" id="UP000218366">
    <property type="component" value="Unassembled WGS sequence"/>
</dbReference>
<dbReference type="Pfam" id="PF20031">
    <property type="entry name" value="DUF6437"/>
    <property type="match status" value="1"/>
</dbReference>
<accession>A0A2A4B7A0</accession>
<organism evidence="3 4">
    <name type="scientific">Sphingomonas spermidinifaciens</name>
    <dbReference type="NCBI Taxonomy" id="1141889"/>
    <lineage>
        <taxon>Bacteria</taxon>
        <taxon>Pseudomonadati</taxon>
        <taxon>Pseudomonadota</taxon>
        <taxon>Alphaproteobacteria</taxon>
        <taxon>Sphingomonadales</taxon>
        <taxon>Sphingomonadaceae</taxon>
        <taxon>Sphingomonas</taxon>
    </lineage>
</organism>
<evidence type="ECO:0000259" key="2">
    <source>
        <dbReference type="Pfam" id="PF20031"/>
    </source>
</evidence>
<gene>
    <name evidence="3" type="ORF">COC42_05710</name>
</gene>
<sequence>MVVAKKKPSALDALTRHDEERRLLESRREELRRAAALELGLIALDAGGGALGAEGLRQAIRLALKGNGGEPAAGRTRPRDGTIQPAVKGEGDA</sequence>
<comment type="caution">
    <text evidence="3">The sequence shown here is derived from an EMBL/GenBank/DDBJ whole genome shotgun (WGS) entry which is preliminary data.</text>
</comment>
<protein>
    <recommendedName>
        <fullName evidence="2">DUF64370 domain-containing protein</fullName>
    </recommendedName>
</protein>